<organism evidence="5 6">
    <name type="scientific">Aquipseudomonas ullengensis</name>
    <dbReference type="NCBI Taxonomy" id="2759166"/>
    <lineage>
        <taxon>Bacteria</taxon>
        <taxon>Pseudomonadati</taxon>
        <taxon>Pseudomonadota</taxon>
        <taxon>Gammaproteobacteria</taxon>
        <taxon>Pseudomonadales</taxon>
        <taxon>Pseudomonadaceae</taxon>
        <taxon>Aquipseudomonas</taxon>
    </lineage>
</organism>
<reference evidence="5 6" key="1">
    <citation type="submission" date="2020-08" db="EMBL/GenBank/DDBJ databases">
        <authorList>
            <person name="Kim C.M."/>
        </authorList>
    </citation>
    <scope>NUCLEOTIDE SEQUENCE [LARGE SCALE GENOMIC DNA]</scope>
    <source>
        <strain evidence="5 6">UL070</strain>
    </source>
</reference>
<evidence type="ECO:0000256" key="2">
    <source>
        <dbReference type="ARBA" id="ARBA00023002"/>
    </source>
</evidence>
<name>A0A7W4LL18_9GAMM</name>
<dbReference type="Pfam" id="PF00106">
    <property type="entry name" value="adh_short"/>
    <property type="match status" value="1"/>
</dbReference>
<proteinExistence type="inferred from homology"/>
<comment type="caution">
    <text evidence="5">The sequence shown here is derived from an EMBL/GenBank/DDBJ whole genome shotgun (WGS) entry which is preliminary data.</text>
</comment>
<dbReference type="PRINTS" id="PR00081">
    <property type="entry name" value="GDHRDH"/>
</dbReference>
<sequence length="247" mass="25821">MSNNISDKVVVITGASSGLGESTARHLAALGARVVLAARRTERLEAIAAEIRAAGGDALAVTTDVSVQAQVQALADAAIAHYGRIDVMVNNSGFMAIAPMAQARIDEWDRMIDINIKGVLYGIAAVLPQMQKQGSGQIINIASVAGIKVFSPGGTVYSGTKFAVRAISEGLRHEVGGSIRVTLISPGAVDSELKHGSSDEASSHNVNEFYKQAIPASSVARAIAYAIEQPADVDISEVVLRPTVQEF</sequence>
<dbReference type="EMBL" id="JACJUD010000002">
    <property type="protein sequence ID" value="MBB2495101.1"/>
    <property type="molecule type" value="Genomic_DNA"/>
</dbReference>
<dbReference type="GO" id="GO:0016616">
    <property type="term" value="F:oxidoreductase activity, acting on the CH-OH group of donors, NAD or NADP as acceptor"/>
    <property type="evidence" value="ECO:0007669"/>
    <property type="project" value="UniProtKB-ARBA"/>
</dbReference>
<dbReference type="InterPro" id="IPR002347">
    <property type="entry name" value="SDR_fam"/>
</dbReference>
<dbReference type="PROSITE" id="PS00061">
    <property type="entry name" value="ADH_SHORT"/>
    <property type="match status" value="1"/>
</dbReference>
<evidence type="ECO:0000259" key="4">
    <source>
        <dbReference type="SMART" id="SM00822"/>
    </source>
</evidence>
<evidence type="ECO:0000256" key="1">
    <source>
        <dbReference type="ARBA" id="ARBA00006484"/>
    </source>
</evidence>
<dbReference type="SUPFAM" id="SSF51735">
    <property type="entry name" value="NAD(P)-binding Rossmann-fold domains"/>
    <property type="match status" value="1"/>
</dbReference>
<accession>A0A7W4LL18</accession>
<dbReference type="Gene3D" id="3.40.50.720">
    <property type="entry name" value="NAD(P)-binding Rossmann-like Domain"/>
    <property type="match status" value="1"/>
</dbReference>
<feature type="domain" description="Ketoreductase" evidence="4">
    <location>
        <begin position="8"/>
        <end position="192"/>
    </location>
</feature>
<dbReference type="PANTHER" id="PTHR43115">
    <property type="entry name" value="DEHYDROGENASE/REDUCTASE SDR FAMILY MEMBER 11"/>
    <property type="match status" value="1"/>
</dbReference>
<keyword evidence="2" id="KW-0560">Oxidoreductase</keyword>
<evidence type="ECO:0000256" key="3">
    <source>
        <dbReference type="RuleBase" id="RU000363"/>
    </source>
</evidence>
<evidence type="ECO:0000313" key="5">
    <source>
        <dbReference type="EMBL" id="MBB2495101.1"/>
    </source>
</evidence>
<dbReference type="InterPro" id="IPR020904">
    <property type="entry name" value="Sc_DH/Rdtase_CS"/>
</dbReference>
<dbReference type="InterPro" id="IPR036291">
    <property type="entry name" value="NAD(P)-bd_dom_sf"/>
</dbReference>
<gene>
    <name evidence="5" type="ORF">H3H51_08725</name>
</gene>
<evidence type="ECO:0000313" key="6">
    <source>
        <dbReference type="Proteomes" id="UP000542720"/>
    </source>
</evidence>
<dbReference type="PRINTS" id="PR00080">
    <property type="entry name" value="SDRFAMILY"/>
</dbReference>
<comment type="similarity">
    <text evidence="1 3">Belongs to the short-chain dehydrogenases/reductases (SDR) family.</text>
</comment>
<dbReference type="InterPro" id="IPR057326">
    <property type="entry name" value="KR_dom"/>
</dbReference>
<dbReference type="PANTHER" id="PTHR43115:SF4">
    <property type="entry name" value="DEHYDROGENASE_REDUCTASE SDR FAMILY MEMBER 11"/>
    <property type="match status" value="1"/>
</dbReference>
<dbReference type="SMART" id="SM00822">
    <property type="entry name" value="PKS_KR"/>
    <property type="match status" value="1"/>
</dbReference>
<protein>
    <submittedName>
        <fullName evidence="5">SDR family oxidoreductase</fullName>
    </submittedName>
</protein>
<dbReference type="Proteomes" id="UP000542720">
    <property type="component" value="Unassembled WGS sequence"/>
</dbReference>
<dbReference type="RefSeq" id="WP_183088648.1">
    <property type="nucleotide sequence ID" value="NZ_JACJUD010000002.1"/>
</dbReference>
<dbReference type="FunFam" id="3.40.50.720:FF:000047">
    <property type="entry name" value="NADP-dependent L-serine/L-allo-threonine dehydrogenase"/>
    <property type="match status" value="1"/>
</dbReference>
<dbReference type="AlphaFoldDB" id="A0A7W4LL18"/>
<keyword evidence="6" id="KW-1185">Reference proteome</keyword>